<proteinExistence type="predicted"/>
<name>A0A251TZT4_HELAN</name>
<dbReference type="STRING" id="4232.A0A251TZT4"/>
<keyword evidence="1" id="KW-0808">Transferase</keyword>
<dbReference type="AlphaFoldDB" id="A0A251TZT4"/>
<reference evidence="1" key="3">
    <citation type="submission" date="2020-06" db="EMBL/GenBank/DDBJ databases">
        <title>Helianthus annuus Genome sequencing and assembly Release 2.</title>
        <authorList>
            <person name="Gouzy J."/>
            <person name="Langlade N."/>
            <person name="Munos S."/>
        </authorList>
    </citation>
    <scope>NUCLEOTIDE SEQUENCE</scope>
    <source>
        <tissue evidence="1">Leaves</tissue>
    </source>
</reference>
<dbReference type="EMBL" id="CM007898">
    <property type="protein sequence ID" value="OTG16648.1"/>
    <property type="molecule type" value="Genomic_DNA"/>
</dbReference>
<evidence type="ECO:0000313" key="2">
    <source>
        <dbReference type="EMBL" id="OTG16648.1"/>
    </source>
</evidence>
<accession>A0A251TZT4</accession>
<dbReference type="Proteomes" id="UP000215914">
    <property type="component" value="Chromosome 9"/>
</dbReference>
<sequence>MLLKQLPARKNGLRGLCFWYKDQDRKIVLIPYAKKSAKQYKVGINKVTGIWPFGRTIAAKARTVSVKSVAPVVAEPVDATTTVPVKSAPALLAIYGATILPFTMLQVALPKNMIESLYVPTFRVGYPV</sequence>
<reference evidence="2" key="2">
    <citation type="submission" date="2017-02" db="EMBL/GenBank/DDBJ databases">
        <title>Sunflower complete genome.</title>
        <authorList>
            <person name="Langlade N."/>
            <person name="Munos S."/>
        </authorList>
    </citation>
    <scope>NUCLEOTIDE SEQUENCE [LARGE SCALE GENOMIC DNA]</scope>
    <source>
        <tissue evidence="2">Leaves</tissue>
    </source>
</reference>
<dbReference type="OMA" id="TGIWPFG"/>
<organism evidence="2 3">
    <name type="scientific">Helianthus annuus</name>
    <name type="common">Common sunflower</name>
    <dbReference type="NCBI Taxonomy" id="4232"/>
    <lineage>
        <taxon>Eukaryota</taxon>
        <taxon>Viridiplantae</taxon>
        <taxon>Streptophyta</taxon>
        <taxon>Embryophyta</taxon>
        <taxon>Tracheophyta</taxon>
        <taxon>Spermatophyta</taxon>
        <taxon>Magnoliopsida</taxon>
        <taxon>eudicotyledons</taxon>
        <taxon>Gunneridae</taxon>
        <taxon>Pentapetalae</taxon>
        <taxon>asterids</taxon>
        <taxon>campanulids</taxon>
        <taxon>Asterales</taxon>
        <taxon>Asteraceae</taxon>
        <taxon>Asteroideae</taxon>
        <taxon>Heliantheae alliance</taxon>
        <taxon>Heliantheae</taxon>
        <taxon>Helianthus</taxon>
    </lineage>
</organism>
<dbReference type="GO" id="GO:0004742">
    <property type="term" value="F:dihydrolipoyllysine-residue acetyltransferase activity"/>
    <property type="evidence" value="ECO:0007669"/>
    <property type="project" value="UniProtKB-EC"/>
</dbReference>
<dbReference type="EMBL" id="MNCJ02000324">
    <property type="protein sequence ID" value="KAF5793018.1"/>
    <property type="molecule type" value="Genomic_DNA"/>
</dbReference>
<dbReference type="OrthoDB" id="1750899at2759"/>
<reference evidence="1 3" key="1">
    <citation type="journal article" date="2017" name="Nature">
        <title>The sunflower genome provides insights into oil metabolism, flowering and Asterid evolution.</title>
        <authorList>
            <person name="Badouin H."/>
            <person name="Gouzy J."/>
            <person name="Grassa C.J."/>
            <person name="Murat F."/>
            <person name="Staton S.E."/>
            <person name="Cottret L."/>
            <person name="Lelandais-Briere C."/>
            <person name="Owens G.L."/>
            <person name="Carrere S."/>
            <person name="Mayjonade B."/>
            <person name="Legrand L."/>
            <person name="Gill N."/>
            <person name="Kane N.C."/>
            <person name="Bowers J.E."/>
            <person name="Hubner S."/>
            <person name="Bellec A."/>
            <person name="Berard A."/>
            <person name="Berges H."/>
            <person name="Blanchet N."/>
            <person name="Boniface M.C."/>
            <person name="Brunel D."/>
            <person name="Catrice O."/>
            <person name="Chaidir N."/>
            <person name="Claudel C."/>
            <person name="Donnadieu C."/>
            <person name="Faraut T."/>
            <person name="Fievet G."/>
            <person name="Helmstetter N."/>
            <person name="King M."/>
            <person name="Knapp S.J."/>
            <person name="Lai Z."/>
            <person name="Le Paslier M.C."/>
            <person name="Lippi Y."/>
            <person name="Lorenzon L."/>
            <person name="Mandel J.R."/>
            <person name="Marage G."/>
            <person name="Marchand G."/>
            <person name="Marquand E."/>
            <person name="Bret-Mestries E."/>
            <person name="Morien E."/>
            <person name="Nambeesan S."/>
            <person name="Nguyen T."/>
            <person name="Pegot-Espagnet P."/>
            <person name="Pouilly N."/>
            <person name="Raftis F."/>
            <person name="Sallet E."/>
            <person name="Schiex T."/>
            <person name="Thomas J."/>
            <person name="Vandecasteele C."/>
            <person name="Vares D."/>
            <person name="Vear F."/>
            <person name="Vautrin S."/>
            <person name="Crespi M."/>
            <person name="Mangin B."/>
            <person name="Burke J.M."/>
            <person name="Salse J."/>
            <person name="Munos S."/>
            <person name="Vincourt P."/>
            <person name="Rieseberg L.H."/>
            <person name="Langlade N.B."/>
        </authorList>
    </citation>
    <scope>NUCLEOTIDE SEQUENCE [LARGE SCALE GENOMIC DNA]</scope>
    <source>
        <strain evidence="3">cv. SF193</strain>
        <tissue evidence="1">Leaves</tissue>
    </source>
</reference>
<evidence type="ECO:0000313" key="1">
    <source>
        <dbReference type="EMBL" id="KAF5793018.1"/>
    </source>
</evidence>
<keyword evidence="1" id="KW-0012">Acyltransferase</keyword>
<gene>
    <name evidence="2" type="ORF">HannXRQ_Chr09g0273681</name>
    <name evidence="1" type="ORF">HanXRQr2_Chr09g0412581</name>
</gene>
<dbReference type="Gramene" id="mRNA:HanXRQr2_Chr09g0412581">
    <property type="protein sequence ID" value="mRNA:HanXRQr2_Chr09g0412581"/>
    <property type="gene ID" value="HanXRQr2_Chr09g0412581"/>
</dbReference>
<evidence type="ECO:0000313" key="3">
    <source>
        <dbReference type="Proteomes" id="UP000215914"/>
    </source>
</evidence>
<protein>
    <submittedName>
        <fullName evidence="1">Dihydrolipoyllysine-residue acetyltransferase</fullName>
        <ecNumber evidence="1">2.3.1.12</ecNumber>
    </submittedName>
</protein>
<dbReference type="InParanoid" id="A0A251TZT4"/>
<keyword evidence="3" id="KW-1185">Reference proteome</keyword>
<dbReference type="EC" id="2.3.1.12" evidence="1"/>